<dbReference type="Pfam" id="PF04186">
    <property type="entry name" value="FxsA"/>
    <property type="match status" value="1"/>
</dbReference>
<dbReference type="PATRIC" id="fig|765912.4.peg.181"/>
<feature type="region of interest" description="Disordered" evidence="1">
    <location>
        <begin position="122"/>
        <end position="145"/>
    </location>
</feature>
<proteinExistence type="predicted"/>
<evidence type="ECO:0000256" key="2">
    <source>
        <dbReference type="SAM" id="Phobius"/>
    </source>
</evidence>
<reference evidence="3 4" key="1">
    <citation type="submission" date="2011-09" db="EMBL/GenBank/DDBJ databases">
        <title>Complete sequence of chromosome of Thioflavicoccus mobilis 8321.</title>
        <authorList>
            <consortium name="US DOE Joint Genome Institute"/>
            <person name="Lucas S."/>
            <person name="Han J."/>
            <person name="Lapidus A."/>
            <person name="Cheng J.-F."/>
            <person name="Goodwin L."/>
            <person name="Pitluck S."/>
            <person name="Peters L."/>
            <person name="Ovchinnikova G."/>
            <person name="Lu M."/>
            <person name="Detter J.C."/>
            <person name="Han C."/>
            <person name="Tapia R."/>
            <person name="Land M."/>
            <person name="Hauser L."/>
            <person name="Kyrpides N."/>
            <person name="Ivanova N."/>
            <person name="Pagani I."/>
            <person name="Vogl K."/>
            <person name="Liu Z."/>
            <person name="Imhoff J."/>
            <person name="Thiel V."/>
            <person name="Frigaard N.-U."/>
            <person name="Bryant D."/>
            <person name="Woyke T."/>
        </authorList>
    </citation>
    <scope>NUCLEOTIDE SEQUENCE [LARGE SCALE GENOMIC DNA]</scope>
    <source>
        <strain evidence="3 4">8321</strain>
    </source>
</reference>
<dbReference type="NCBIfam" id="NF008528">
    <property type="entry name" value="PRK11463.1-2"/>
    <property type="match status" value="1"/>
</dbReference>
<dbReference type="AlphaFoldDB" id="L0GUL5"/>
<organism evidence="3 4">
    <name type="scientific">Thioflavicoccus mobilis 8321</name>
    <dbReference type="NCBI Taxonomy" id="765912"/>
    <lineage>
        <taxon>Bacteria</taxon>
        <taxon>Pseudomonadati</taxon>
        <taxon>Pseudomonadota</taxon>
        <taxon>Gammaproteobacteria</taxon>
        <taxon>Chromatiales</taxon>
        <taxon>Chromatiaceae</taxon>
        <taxon>Thioflavicoccus</taxon>
    </lineage>
</organism>
<keyword evidence="2" id="KW-1133">Transmembrane helix</keyword>
<feature type="transmembrane region" description="Helical" evidence="2">
    <location>
        <begin position="26"/>
        <end position="46"/>
    </location>
</feature>
<dbReference type="EMBL" id="CP003051">
    <property type="protein sequence ID" value="AGA89050.1"/>
    <property type="molecule type" value="Genomic_DNA"/>
</dbReference>
<accession>L0GUL5</accession>
<dbReference type="PANTHER" id="PTHR35335:SF1">
    <property type="entry name" value="UPF0716 PROTEIN FXSA"/>
    <property type="match status" value="1"/>
</dbReference>
<sequence length="145" mass="15808">MLQLLILFIVAPLAELYVLIQVGDQIGALPTILLSILTAIIGTFLVRQQGFAVLSRIQEQMRREEIPALEMLDGALLLVAGLLLLVPGFLTDAIGFALLVPALRHLLIGRYVQVFPAHRAGPGGTSNEDDAGPRIIDADYRREKD</sequence>
<feature type="transmembrane region" description="Helical" evidence="2">
    <location>
        <begin position="67"/>
        <end position="87"/>
    </location>
</feature>
<dbReference type="RefSeq" id="WP_015279200.1">
    <property type="nucleotide sequence ID" value="NC_019940.1"/>
</dbReference>
<dbReference type="eggNOG" id="COG3030">
    <property type="taxonomic scope" value="Bacteria"/>
</dbReference>
<dbReference type="STRING" id="765912.Thimo_0177"/>
<dbReference type="Proteomes" id="UP000010816">
    <property type="component" value="Chromosome"/>
</dbReference>
<feature type="compositionally biased region" description="Basic and acidic residues" evidence="1">
    <location>
        <begin position="136"/>
        <end position="145"/>
    </location>
</feature>
<protein>
    <submittedName>
        <fullName evidence="3">Protein affecting phage T7 exclusion by the F plasmid</fullName>
    </submittedName>
</protein>
<gene>
    <name evidence="3" type="ORF">Thimo_0177</name>
</gene>
<evidence type="ECO:0000313" key="4">
    <source>
        <dbReference type="Proteomes" id="UP000010816"/>
    </source>
</evidence>
<dbReference type="InterPro" id="IPR007313">
    <property type="entry name" value="FxsA"/>
</dbReference>
<evidence type="ECO:0000256" key="1">
    <source>
        <dbReference type="SAM" id="MobiDB-lite"/>
    </source>
</evidence>
<keyword evidence="2" id="KW-0812">Transmembrane</keyword>
<name>L0GUL5_9GAMM</name>
<dbReference type="PANTHER" id="PTHR35335">
    <property type="entry name" value="UPF0716 PROTEIN FXSA"/>
    <property type="match status" value="1"/>
</dbReference>
<dbReference type="KEGG" id="tmb:Thimo_0177"/>
<keyword evidence="2" id="KW-0472">Membrane</keyword>
<evidence type="ECO:0000313" key="3">
    <source>
        <dbReference type="EMBL" id="AGA89050.1"/>
    </source>
</evidence>
<dbReference type="HOGENOM" id="CLU_085083_0_2_6"/>
<dbReference type="GO" id="GO:0016020">
    <property type="term" value="C:membrane"/>
    <property type="evidence" value="ECO:0007669"/>
    <property type="project" value="InterPro"/>
</dbReference>
<keyword evidence="4" id="KW-1185">Reference proteome</keyword>
<dbReference type="OrthoDB" id="9792788at2"/>